<evidence type="ECO:0000313" key="1">
    <source>
        <dbReference type="EMBL" id="KKN40368.1"/>
    </source>
</evidence>
<comment type="caution">
    <text evidence="1">The sequence shown here is derived from an EMBL/GenBank/DDBJ whole genome shotgun (WGS) entry which is preliminary data.</text>
</comment>
<proteinExistence type="predicted"/>
<sequence length="131" mass="14431">MTTQFLQAQSNQTAAFNASGLRVCFVVVPFVHKLVNAWLLTSNVVTTGTVEVQLKNRDVNDAQGGSNVGTKLENDDLEDWSVTNKRFALTLSADDMATSPAMRTYFWSFTATNSADRLDEPILLLEVEEIG</sequence>
<dbReference type="AlphaFoldDB" id="A0A0F9TG05"/>
<dbReference type="EMBL" id="LAZR01001710">
    <property type="protein sequence ID" value="KKN40368.1"/>
    <property type="molecule type" value="Genomic_DNA"/>
</dbReference>
<accession>A0A0F9TG05</accession>
<gene>
    <name evidence="1" type="ORF">LCGC14_0734200</name>
</gene>
<reference evidence="1" key="1">
    <citation type="journal article" date="2015" name="Nature">
        <title>Complex archaea that bridge the gap between prokaryotes and eukaryotes.</title>
        <authorList>
            <person name="Spang A."/>
            <person name="Saw J.H."/>
            <person name="Jorgensen S.L."/>
            <person name="Zaremba-Niedzwiedzka K."/>
            <person name="Martijn J."/>
            <person name="Lind A.E."/>
            <person name="van Eijk R."/>
            <person name="Schleper C."/>
            <person name="Guy L."/>
            <person name="Ettema T.J."/>
        </authorList>
    </citation>
    <scope>NUCLEOTIDE SEQUENCE</scope>
</reference>
<name>A0A0F9TG05_9ZZZZ</name>
<protein>
    <submittedName>
        <fullName evidence="1">Uncharacterized protein</fullName>
    </submittedName>
</protein>
<organism evidence="1">
    <name type="scientific">marine sediment metagenome</name>
    <dbReference type="NCBI Taxonomy" id="412755"/>
    <lineage>
        <taxon>unclassified sequences</taxon>
        <taxon>metagenomes</taxon>
        <taxon>ecological metagenomes</taxon>
    </lineage>
</organism>